<dbReference type="Gene3D" id="3.10.450.50">
    <property type="match status" value="1"/>
</dbReference>
<reference evidence="2 3" key="1">
    <citation type="submission" date="2019-06" db="EMBL/GenBank/DDBJ databases">
        <title>Whole genome sequence for Cellvibrionaceae sp. R142.</title>
        <authorList>
            <person name="Wang G."/>
        </authorList>
    </citation>
    <scope>NUCLEOTIDE SEQUENCE [LARGE SCALE GENOMIC DNA]</scope>
    <source>
        <strain evidence="2 3">R142</strain>
    </source>
</reference>
<dbReference type="Proteomes" id="UP000319732">
    <property type="component" value="Unassembled WGS sequence"/>
</dbReference>
<proteinExistence type="predicted"/>
<dbReference type="InterPro" id="IPR037401">
    <property type="entry name" value="SnoaL-like"/>
</dbReference>
<dbReference type="InterPro" id="IPR032710">
    <property type="entry name" value="NTF2-like_dom_sf"/>
</dbReference>
<dbReference type="CDD" id="cd00531">
    <property type="entry name" value="NTF2_like"/>
    <property type="match status" value="1"/>
</dbReference>
<feature type="domain" description="SnoaL-like" evidence="1">
    <location>
        <begin position="14"/>
        <end position="118"/>
    </location>
</feature>
<name>A0A545TNC9_9GAMM</name>
<dbReference type="Pfam" id="PF12680">
    <property type="entry name" value="SnoaL_2"/>
    <property type="match status" value="1"/>
</dbReference>
<dbReference type="EMBL" id="VHSG01000012">
    <property type="protein sequence ID" value="TQV78725.1"/>
    <property type="molecule type" value="Genomic_DNA"/>
</dbReference>
<dbReference type="OrthoDB" id="117900at2"/>
<accession>A0A545TNC9</accession>
<evidence type="ECO:0000313" key="2">
    <source>
        <dbReference type="EMBL" id="TQV78725.1"/>
    </source>
</evidence>
<sequence>MMANSLIKQIVDEQLASLLRADVDAWVDWWHKDGVFEFPFAPPGYPKVVKGKAAIADYMAGLPEKIHLERFDIVELHENRAGDGGVVEFTCTGTVVSTGRPYNQHYVAILKTKEGKLSLYRDFWNPLVAIEAFGSAGAFEDAFAGGEE</sequence>
<dbReference type="AlphaFoldDB" id="A0A545TNC9"/>
<evidence type="ECO:0000259" key="1">
    <source>
        <dbReference type="Pfam" id="PF12680"/>
    </source>
</evidence>
<keyword evidence="3" id="KW-1185">Reference proteome</keyword>
<comment type="caution">
    <text evidence="2">The sequence shown here is derived from an EMBL/GenBank/DDBJ whole genome shotgun (WGS) entry which is preliminary data.</text>
</comment>
<dbReference type="SUPFAM" id="SSF54427">
    <property type="entry name" value="NTF2-like"/>
    <property type="match status" value="1"/>
</dbReference>
<protein>
    <submittedName>
        <fullName evidence="2">Nuclear transport factor 2 family protein</fullName>
    </submittedName>
</protein>
<gene>
    <name evidence="2" type="ORF">FKG94_11905</name>
</gene>
<evidence type="ECO:0000313" key="3">
    <source>
        <dbReference type="Proteomes" id="UP000319732"/>
    </source>
</evidence>
<organism evidence="2 3">
    <name type="scientific">Exilibacterium tricleocarpae</name>
    <dbReference type="NCBI Taxonomy" id="2591008"/>
    <lineage>
        <taxon>Bacteria</taxon>
        <taxon>Pseudomonadati</taxon>
        <taxon>Pseudomonadota</taxon>
        <taxon>Gammaproteobacteria</taxon>
        <taxon>Cellvibrionales</taxon>
        <taxon>Cellvibrionaceae</taxon>
        <taxon>Exilibacterium</taxon>
    </lineage>
</organism>